<dbReference type="Gene3D" id="1.25.40.10">
    <property type="entry name" value="Tetratricopeptide repeat domain"/>
    <property type="match status" value="4"/>
</dbReference>
<dbReference type="AlphaFoldDB" id="A0A833KZK0"/>
<dbReference type="SUPFAM" id="SSF48452">
    <property type="entry name" value="TPR-like"/>
    <property type="match status" value="3"/>
</dbReference>
<feature type="signal peptide" evidence="4">
    <location>
        <begin position="1"/>
        <end position="26"/>
    </location>
</feature>
<dbReference type="InterPro" id="IPR051012">
    <property type="entry name" value="CellSynth/LPSAsmb/PSIAsmb"/>
</dbReference>
<gene>
    <name evidence="5" type="ORF">FD145_1570</name>
</gene>
<evidence type="ECO:0000256" key="1">
    <source>
        <dbReference type="ARBA" id="ARBA00022737"/>
    </source>
</evidence>
<dbReference type="Pfam" id="PF13174">
    <property type="entry name" value="TPR_6"/>
    <property type="match status" value="1"/>
</dbReference>
<sequence length="505" mass="57375">MKKTCAFVACALVLLCFFTGCLPNGEADKHFENALEFMDLQMLKEAVIELKNGMRILEKDPSFAKRPEQDLLAGFVLFTEGKNQPAIDALEKGVKKNPDFWTSYILLSSIYLQEKDYKKAIVALEKVPAFDYGQIEFIKGLQAFDKRNYKESIEHLKLSKEQFSAKSLTFNQESGAQAFIKKGANLMVEYLLGQAYCNAGKYFEAKTCFEAVKKTNPEFIGIGSDLLLVNSQLGLRKDPKDARLLNSLGWAYFEKKDWDNAVHSISAAIVLSPSYSLAYNNLGRVFYEKEEYDKAIAYFNKVLAFNNDDLVFVYASYNLGQLLRKQGQVKEALNVLENGLKKMPDDEGLKREFKIAMLKVKNMDFKGLGNAYFENGEYDNAVKAYQRYLTASPKDTQARYNFGRTFLLLGKLKEAKNEFIQSAAAHLELGKILKMQGQLKDAVTELEIALKCANEKQKTDILYELAYGYFEMGDLKKAILEFRKFSNDQSDERYNTALKIIGVLN</sequence>
<evidence type="ECO:0000256" key="2">
    <source>
        <dbReference type="ARBA" id="ARBA00022803"/>
    </source>
</evidence>
<dbReference type="PROSITE" id="PS50293">
    <property type="entry name" value="TPR_REGION"/>
    <property type="match status" value="1"/>
</dbReference>
<keyword evidence="4" id="KW-0732">Signal</keyword>
<evidence type="ECO:0000256" key="3">
    <source>
        <dbReference type="PROSITE-ProRule" id="PRU00339"/>
    </source>
</evidence>
<comment type="caution">
    <text evidence="5">The sequence shown here is derived from an EMBL/GenBank/DDBJ whole genome shotgun (WGS) entry which is preliminary data.</text>
</comment>
<evidence type="ECO:0000256" key="4">
    <source>
        <dbReference type="SAM" id="SignalP"/>
    </source>
</evidence>
<feature type="repeat" description="TPR" evidence="3">
    <location>
        <begin position="242"/>
        <end position="275"/>
    </location>
</feature>
<feature type="repeat" description="TPR" evidence="3">
    <location>
        <begin position="313"/>
        <end position="346"/>
    </location>
</feature>
<feature type="repeat" description="TPR" evidence="3">
    <location>
        <begin position="276"/>
        <end position="309"/>
    </location>
</feature>
<feature type="chain" id="PRO_5032859751" evidence="4">
    <location>
        <begin position="27"/>
        <end position="505"/>
    </location>
</feature>
<dbReference type="SMART" id="SM00028">
    <property type="entry name" value="TPR"/>
    <property type="match status" value="10"/>
</dbReference>
<dbReference type="Proteomes" id="UP000488506">
    <property type="component" value="Unassembled WGS sequence"/>
</dbReference>
<evidence type="ECO:0000313" key="6">
    <source>
        <dbReference type="Proteomes" id="UP000488506"/>
    </source>
</evidence>
<dbReference type="PROSITE" id="PS51257">
    <property type="entry name" value="PROKAR_LIPOPROTEIN"/>
    <property type="match status" value="1"/>
</dbReference>
<dbReference type="Pfam" id="PF13432">
    <property type="entry name" value="TPR_16"/>
    <property type="match status" value="3"/>
</dbReference>
<organism evidence="5 6">
    <name type="scientific">Candidatus Saganbacteria bacterium</name>
    <dbReference type="NCBI Taxonomy" id="2575572"/>
    <lineage>
        <taxon>Bacteria</taxon>
        <taxon>Bacillati</taxon>
        <taxon>Saganbacteria</taxon>
    </lineage>
</organism>
<accession>A0A833KZK0</accession>
<reference evidence="5 6" key="1">
    <citation type="submission" date="2019-12" db="EMBL/GenBank/DDBJ databases">
        <authorList>
            <person name="Wolfe R."/>
            <person name="Danczak R."/>
            <person name="Wilkins M."/>
        </authorList>
    </citation>
    <scope>NUCLEOTIDE SEQUENCE [LARGE SCALE GENOMIC DNA]</scope>
    <source>
        <strain evidence="5">X2_MaxBin.013</strain>
    </source>
</reference>
<dbReference type="PANTHER" id="PTHR45586:SF1">
    <property type="entry name" value="LIPOPOLYSACCHARIDE ASSEMBLY PROTEIN B"/>
    <property type="match status" value="1"/>
</dbReference>
<dbReference type="PANTHER" id="PTHR45586">
    <property type="entry name" value="TPR REPEAT-CONTAINING PROTEIN PA4667"/>
    <property type="match status" value="1"/>
</dbReference>
<feature type="repeat" description="TPR" evidence="3">
    <location>
        <begin position="362"/>
        <end position="395"/>
    </location>
</feature>
<keyword evidence="1" id="KW-0677">Repeat</keyword>
<protein>
    <submittedName>
        <fullName evidence="5">Superkiller protein 3</fullName>
    </submittedName>
</protein>
<keyword evidence="2 3" id="KW-0802">TPR repeat</keyword>
<dbReference type="EMBL" id="WPAF01000043">
    <property type="protein sequence ID" value="KAF0132783.1"/>
    <property type="molecule type" value="Genomic_DNA"/>
</dbReference>
<dbReference type="InterPro" id="IPR019734">
    <property type="entry name" value="TPR_rpt"/>
</dbReference>
<evidence type="ECO:0000313" key="5">
    <source>
        <dbReference type="EMBL" id="KAF0132783.1"/>
    </source>
</evidence>
<dbReference type="PROSITE" id="PS50005">
    <property type="entry name" value="TPR"/>
    <property type="match status" value="4"/>
</dbReference>
<name>A0A833KZK0_UNCSA</name>
<dbReference type="Pfam" id="PF13176">
    <property type="entry name" value="TPR_7"/>
    <property type="match status" value="1"/>
</dbReference>
<proteinExistence type="predicted"/>
<dbReference type="InterPro" id="IPR011990">
    <property type="entry name" value="TPR-like_helical_dom_sf"/>
</dbReference>